<organism evidence="2 3">
    <name type="scientific">Carnegiea gigantea</name>
    <dbReference type="NCBI Taxonomy" id="171969"/>
    <lineage>
        <taxon>Eukaryota</taxon>
        <taxon>Viridiplantae</taxon>
        <taxon>Streptophyta</taxon>
        <taxon>Embryophyta</taxon>
        <taxon>Tracheophyta</taxon>
        <taxon>Spermatophyta</taxon>
        <taxon>Magnoliopsida</taxon>
        <taxon>eudicotyledons</taxon>
        <taxon>Gunneridae</taxon>
        <taxon>Pentapetalae</taxon>
        <taxon>Caryophyllales</taxon>
        <taxon>Cactineae</taxon>
        <taxon>Cactaceae</taxon>
        <taxon>Cactoideae</taxon>
        <taxon>Echinocereeae</taxon>
        <taxon>Carnegiea</taxon>
    </lineage>
</organism>
<name>A0A9Q1QLM1_9CARY</name>
<dbReference type="EMBL" id="JAKOGI010000093">
    <property type="protein sequence ID" value="KAJ8444570.1"/>
    <property type="molecule type" value="Genomic_DNA"/>
</dbReference>
<feature type="region of interest" description="Disordered" evidence="1">
    <location>
        <begin position="1"/>
        <end position="104"/>
    </location>
</feature>
<feature type="compositionally biased region" description="Basic and acidic residues" evidence="1">
    <location>
        <begin position="379"/>
        <end position="391"/>
    </location>
</feature>
<dbReference type="OrthoDB" id="677721at2759"/>
<dbReference type="PANTHER" id="PTHR33671:SF2">
    <property type="entry name" value="N-METHYLTRANSFERASE, PUTATIVE (DUF688)-RELATED"/>
    <property type="match status" value="1"/>
</dbReference>
<dbReference type="InterPro" id="IPR007789">
    <property type="entry name" value="DUF688"/>
</dbReference>
<dbReference type="AlphaFoldDB" id="A0A9Q1QLM1"/>
<evidence type="ECO:0000313" key="3">
    <source>
        <dbReference type="Proteomes" id="UP001153076"/>
    </source>
</evidence>
<evidence type="ECO:0000256" key="1">
    <source>
        <dbReference type="SAM" id="MobiDB-lite"/>
    </source>
</evidence>
<feature type="compositionally biased region" description="Polar residues" evidence="1">
    <location>
        <begin position="416"/>
        <end position="425"/>
    </location>
</feature>
<accession>A0A9Q1QLM1</accession>
<feature type="region of interest" description="Disordered" evidence="1">
    <location>
        <begin position="344"/>
        <end position="366"/>
    </location>
</feature>
<protein>
    <submittedName>
        <fullName evidence="2">Uncharacterized protein</fullName>
    </submittedName>
</protein>
<feature type="region of interest" description="Disordered" evidence="1">
    <location>
        <begin position="379"/>
        <end position="457"/>
    </location>
</feature>
<keyword evidence="3" id="KW-1185">Reference proteome</keyword>
<proteinExistence type="predicted"/>
<gene>
    <name evidence="2" type="ORF">Cgig2_013849</name>
</gene>
<feature type="compositionally biased region" description="Polar residues" evidence="1">
    <location>
        <begin position="392"/>
        <end position="403"/>
    </location>
</feature>
<comment type="caution">
    <text evidence="2">The sequence shown here is derived from an EMBL/GenBank/DDBJ whole genome shotgun (WGS) entry which is preliminary data.</text>
</comment>
<dbReference type="Proteomes" id="UP001153076">
    <property type="component" value="Unassembled WGS sequence"/>
</dbReference>
<dbReference type="PANTHER" id="PTHR33671">
    <property type="entry name" value="N-METHYLTRANSFERASE, PUTATIVE (DUF688)-RELATED"/>
    <property type="match status" value="1"/>
</dbReference>
<feature type="compositionally biased region" description="Low complexity" evidence="1">
    <location>
        <begin position="344"/>
        <end position="358"/>
    </location>
</feature>
<sequence length="523" mass="58862">MEEKQLDIHQPLLSVRHGSSTTIPPAVNKKKTNDSHPSLPSLPYYKSDLKSGPVRNPGVIPFQWEQSPGRPKNKNQAHKEYPLKEQLPPPKLPPGRIVNQKQQKPTYIELKDLPASSLRSYSETVLSSWELASWEKAISVLQEPDEEMKSEEISSSDDENVKLEYARDKFSRTDSFLLNCSAVASETPQFASRKHPVAREHLTQVKVATWRMWVPDVPLTSETLAHNVKAQGEEEDDDEDEARLCELSAEIRPGHRSDHIQIISSIRNVWTRAEYGGKDRFKDTMRFKKGSPQSFLCRENRFLSLPQESGDFRVGKLDLHKNDAEKISGPSYCATETTVYVDSEQMAESCSSNSSSSESRGRNPSVDYSLQDIKSLCEGDEKAAPRPKSSETADSNVFSTSRKSSQDVKKGDHNNKTQYASQSSRLWGKDMTKRQPVKPNPRGITPESSPPLGLAPLLPKSPSESWLLQTLMSMPPRFPSSKLLAGHMIFRPSPIDPKPDRMMKASIVKQHMLLRLPRVLSLL</sequence>
<evidence type="ECO:0000313" key="2">
    <source>
        <dbReference type="EMBL" id="KAJ8444570.1"/>
    </source>
</evidence>
<dbReference type="Pfam" id="PF05097">
    <property type="entry name" value="DUF688"/>
    <property type="match status" value="1"/>
</dbReference>
<reference evidence="2" key="1">
    <citation type="submission" date="2022-04" db="EMBL/GenBank/DDBJ databases">
        <title>Carnegiea gigantea Genome sequencing and assembly v2.</title>
        <authorList>
            <person name="Copetti D."/>
            <person name="Sanderson M.J."/>
            <person name="Burquez A."/>
            <person name="Wojciechowski M.F."/>
        </authorList>
    </citation>
    <scope>NUCLEOTIDE SEQUENCE</scope>
    <source>
        <strain evidence="2">SGP5-SGP5p</strain>
        <tissue evidence="2">Aerial part</tissue>
    </source>
</reference>
<feature type="compositionally biased region" description="Basic and acidic residues" evidence="1">
    <location>
        <begin position="404"/>
        <end position="415"/>
    </location>
</feature>
<feature type="compositionally biased region" description="Low complexity" evidence="1">
    <location>
        <begin position="446"/>
        <end position="457"/>
    </location>
</feature>